<gene>
    <name evidence="2" type="ORF">MVEN_00203500</name>
</gene>
<dbReference type="EMBL" id="JACAZI010000002">
    <property type="protein sequence ID" value="KAF7368784.1"/>
    <property type="molecule type" value="Genomic_DNA"/>
</dbReference>
<keyword evidence="3" id="KW-1185">Reference proteome</keyword>
<dbReference type="Proteomes" id="UP000620124">
    <property type="component" value="Unassembled WGS sequence"/>
</dbReference>
<evidence type="ECO:0000313" key="2">
    <source>
        <dbReference type="EMBL" id="KAF7368784.1"/>
    </source>
</evidence>
<dbReference type="AlphaFoldDB" id="A0A8H7DAY0"/>
<organism evidence="2 3">
    <name type="scientific">Mycena venus</name>
    <dbReference type="NCBI Taxonomy" id="2733690"/>
    <lineage>
        <taxon>Eukaryota</taxon>
        <taxon>Fungi</taxon>
        <taxon>Dikarya</taxon>
        <taxon>Basidiomycota</taxon>
        <taxon>Agaricomycotina</taxon>
        <taxon>Agaricomycetes</taxon>
        <taxon>Agaricomycetidae</taxon>
        <taxon>Agaricales</taxon>
        <taxon>Marasmiineae</taxon>
        <taxon>Mycenaceae</taxon>
        <taxon>Mycena</taxon>
    </lineage>
</organism>
<comment type="caution">
    <text evidence="2">The sequence shown here is derived from an EMBL/GenBank/DDBJ whole genome shotgun (WGS) entry which is preliminary data.</text>
</comment>
<accession>A0A8H7DAY0</accession>
<sequence>MRISYSRTTGASPIESCDRENFARLIGDPFRTHPSADRYWLAVPEGIQHPIISFIDSRRADHSITVTTTTSSDRRSSLPAAPLRARSGSMFSTNPPTKDVDEETYKSRGMVDSEKKTVINLLEGFSVAVKHYLRGEDDIYYQDLYYLVKFLPAYALPAGISSNADLTNGVDADSTGTAGRSPILTRLSYRR</sequence>
<evidence type="ECO:0000256" key="1">
    <source>
        <dbReference type="SAM" id="MobiDB-lite"/>
    </source>
</evidence>
<dbReference type="OrthoDB" id="3029110at2759"/>
<evidence type="ECO:0000313" key="3">
    <source>
        <dbReference type="Proteomes" id="UP000620124"/>
    </source>
</evidence>
<proteinExistence type="predicted"/>
<protein>
    <submittedName>
        <fullName evidence="2">Uncharacterized protein</fullName>
    </submittedName>
</protein>
<feature type="region of interest" description="Disordered" evidence="1">
    <location>
        <begin position="69"/>
        <end position="102"/>
    </location>
</feature>
<name>A0A8H7DAY0_9AGAR</name>
<reference evidence="2" key="1">
    <citation type="submission" date="2020-05" db="EMBL/GenBank/DDBJ databases">
        <title>Mycena genomes resolve the evolution of fungal bioluminescence.</title>
        <authorList>
            <person name="Tsai I.J."/>
        </authorList>
    </citation>
    <scope>NUCLEOTIDE SEQUENCE</scope>
    <source>
        <strain evidence="2">CCC161011</strain>
    </source>
</reference>